<dbReference type="PRINTS" id="PR00039">
    <property type="entry name" value="HTHLYSR"/>
</dbReference>
<dbReference type="InterPro" id="IPR000847">
    <property type="entry name" value="LysR_HTH_N"/>
</dbReference>
<dbReference type="Gene3D" id="1.10.10.10">
    <property type="entry name" value="Winged helix-like DNA-binding domain superfamily/Winged helix DNA-binding domain"/>
    <property type="match status" value="1"/>
</dbReference>
<comment type="similarity">
    <text evidence="1">Belongs to the LysR transcriptional regulatory family.</text>
</comment>
<dbReference type="InterPro" id="IPR005119">
    <property type="entry name" value="LysR_subst-bd"/>
</dbReference>
<dbReference type="GO" id="GO:0043565">
    <property type="term" value="F:sequence-specific DNA binding"/>
    <property type="evidence" value="ECO:0007669"/>
    <property type="project" value="TreeGrafter"/>
</dbReference>
<dbReference type="InterPro" id="IPR036390">
    <property type="entry name" value="WH_DNA-bd_sf"/>
</dbReference>
<keyword evidence="4" id="KW-0804">Transcription</keyword>
<dbReference type="SUPFAM" id="SSF53850">
    <property type="entry name" value="Periplasmic binding protein-like II"/>
    <property type="match status" value="1"/>
</dbReference>
<organism evidence="6">
    <name type="scientific">Burkholderia cenocepacia</name>
    <dbReference type="NCBI Taxonomy" id="95486"/>
    <lineage>
        <taxon>Bacteria</taxon>
        <taxon>Pseudomonadati</taxon>
        <taxon>Pseudomonadota</taxon>
        <taxon>Betaproteobacteria</taxon>
        <taxon>Burkholderiales</taxon>
        <taxon>Burkholderiaceae</taxon>
        <taxon>Burkholderia</taxon>
        <taxon>Burkholderia cepacia complex</taxon>
    </lineage>
</organism>
<evidence type="ECO:0000256" key="4">
    <source>
        <dbReference type="ARBA" id="ARBA00023163"/>
    </source>
</evidence>
<evidence type="ECO:0000256" key="2">
    <source>
        <dbReference type="ARBA" id="ARBA00023015"/>
    </source>
</evidence>
<proteinExistence type="inferred from homology"/>
<dbReference type="OrthoDB" id="9178397at2"/>
<dbReference type="PANTHER" id="PTHR30537">
    <property type="entry name" value="HTH-TYPE TRANSCRIPTIONAL REGULATOR"/>
    <property type="match status" value="1"/>
</dbReference>
<evidence type="ECO:0000313" key="6">
    <source>
        <dbReference type="EMBL" id="KEA59399.1"/>
    </source>
</evidence>
<gene>
    <name evidence="6" type="ORF">DT99_11830</name>
</gene>
<dbReference type="GO" id="GO:0006351">
    <property type="term" value="P:DNA-templated transcription"/>
    <property type="evidence" value="ECO:0007669"/>
    <property type="project" value="TreeGrafter"/>
</dbReference>
<accession>A0A071MER6</accession>
<evidence type="ECO:0000259" key="5">
    <source>
        <dbReference type="PROSITE" id="PS50931"/>
    </source>
</evidence>
<keyword evidence="3" id="KW-0238">DNA-binding</keyword>
<dbReference type="InterPro" id="IPR036388">
    <property type="entry name" value="WH-like_DNA-bd_sf"/>
</dbReference>
<name>A0A071MER6_9BURK</name>
<protein>
    <submittedName>
        <fullName evidence="6">LysR family transcriptional regulator</fullName>
    </submittedName>
</protein>
<feature type="domain" description="HTH lysR-type" evidence="5">
    <location>
        <begin position="6"/>
        <end position="63"/>
    </location>
</feature>
<dbReference type="GO" id="GO:0003700">
    <property type="term" value="F:DNA-binding transcription factor activity"/>
    <property type="evidence" value="ECO:0007669"/>
    <property type="project" value="InterPro"/>
</dbReference>
<dbReference type="PROSITE" id="PS50931">
    <property type="entry name" value="HTH_LYSR"/>
    <property type="match status" value="1"/>
</dbReference>
<dbReference type="EMBL" id="JJOA01000010">
    <property type="protein sequence ID" value="KEA59399.1"/>
    <property type="molecule type" value="Genomic_DNA"/>
</dbReference>
<comment type="caution">
    <text evidence="6">The sequence shown here is derived from an EMBL/GenBank/DDBJ whole genome shotgun (WGS) entry which is preliminary data.</text>
</comment>
<dbReference type="PANTHER" id="PTHR30537:SF26">
    <property type="entry name" value="GLYCINE CLEAVAGE SYSTEM TRANSCRIPTIONAL ACTIVATOR"/>
    <property type="match status" value="1"/>
</dbReference>
<dbReference type="InterPro" id="IPR058163">
    <property type="entry name" value="LysR-type_TF_proteobact-type"/>
</dbReference>
<keyword evidence="2" id="KW-0805">Transcription regulation</keyword>
<dbReference type="Pfam" id="PF03466">
    <property type="entry name" value="LysR_substrate"/>
    <property type="match status" value="1"/>
</dbReference>
<evidence type="ECO:0000256" key="1">
    <source>
        <dbReference type="ARBA" id="ARBA00009437"/>
    </source>
</evidence>
<dbReference type="AlphaFoldDB" id="A0A071MER6"/>
<sequence>MKHLYPNVAELHAFAASAKYLNFSYAARELGLTPSAVSRQIANLEALFGVKLFVREGRGLALTRAGQVYHARVVGPLREIGNASIELLSARENSDLLTIASVPTFTTKWLLPRLTRFLAAAPGVTLSFRRHLAPGDVFPFGLDAAIRYGDGGWEGVRSDYLGGRTFVPVCSREFAARHALHTPADAVAAPRLVHEQAEIAWSAWAERHRASQMNALAGPRFEQYSVLIQAAQAGLGMALVPRFLILDNLAAGTLVEPFDAPVDVDAQGHYLCYAPERLDTSDALRRFRDWMLDEAGRA</sequence>
<dbReference type="Gene3D" id="3.40.190.10">
    <property type="entry name" value="Periplasmic binding protein-like II"/>
    <property type="match status" value="2"/>
</dbReference>
<evidence type="ECO:0000256" key="3">
    <source>
        <dbReference type="ARBA" id="ARBA00023125"/>
    </source>
</evidence>
<dbReference type="SUPFAM" id="SSF46785">
    <property type="entry name" value="Winged helix' DNA-binding domain"/>
    <property type="match status" value="1"/>
</dbReference>
<dbReference type="Pfam" id="PF00126">
    <property type="entry name" value="HTH_1"/>
    <property type="match status" value="1"/>
</dbReference>
<reference evidence="6" key="1">
    <citation type="submission" date="2014-04" db="EMBL/GenBank/DDBJ databases">
        <title>In planta biocontrol of soil-borne Fusarium wilt of banana through a plant endophytic bacterium, Burkholderia cenocepacia 869T2.</title>
        <authorList>
            <person name="Ho Y.-N."/>
            <person name="Chiang H.-M."/>
            <person name="Chao C.-P."/>
            <person name="Su C.-C."/>
            <person name="Hsu H.-F."/>
            <person name="Guo C.-T."/>
            <person name="Hsieh J.-L."/>
            <person name="Huang C.-C."/>
        </authorList>
    </citation>
    <scope>NUCLEOTIDE SEQUENCE [LARGE SCALE GENOMIC DNA]</scope>
    <source>
        <strain evidence="6">869T2</strain>
    </source>
</reference>